<evidence type="ECO:0000256" key="4">
    <source>
        <dbReference type="ARBA" id="ARBA00022989"/>
    </source>
</evidence>
<comment type="subcellular location">
    <subcellularLocation>
        <location evidence="1">Membrane</location>
    </subcellularLocation>
</comment>
<feature type="transmembrane region" description="Helical" evidence="7">
    <location>
        <begin position="346"/>
        <end position="370"/>
    </location>
</feature>
<dbReference type="Gene3D" id="3.40.50.1000">
    <property type="entry name" value="HAD superfamily/HAD-like"/>
    <property type="match status" value="1"/>
</dbReference>
<dbReference type="PANTHER" id="PTHR24093:SF519">
    <property type="entry name" value="CALCIUM-TRANSPORTING ATPASE"/>
    <property type="match status" value="1"/>
</dbReference>
<feature type="non-terminal residue" evidence="9">
    <location>
        <position position="551"/>
    </location>
</feature>
<dbReference type="Pfam" id="PF00122">
    <property type="entry name" value="E1-E2_ATPase"/>
    <property type="match status" value="1"/>
</dbReference>
<dbReference type="PRINTS" id="PR00119">
    <property type="entry name" value="CATATPASE"/>
</dbReference>
<dbReference type="InterPro" id="IPR023298">
    <property type="entry name" value="ATPase_P-typ_TM_dom_sf"/>
</dbReference>
<dbReference type="GO" id="GO:0000166">
    <property type="term" value="F:nucleotide binding"/>
    <property type="evidence" value="ECO:0007669"/>
    <property type="project" value="InterPro"/>
</dbReference>
<dbReference type="FunFam" id="2.70.150.10:FF:000006">
    <property type="entry name" value="Calcium-transporting ATPase"/>
    <property type="match status" value="1"/>
</dbReference>
<dbReference type="PROSITE" id="PS00154">
    <property type="entry name" value="ATPASE_E1_E2"/>
    <property type="match status" value="1"/>
</dbReference>
<protein>
    <recommendedName>
        <fullName evidence="8">Cation-transporting P-type ATPase N-terminal domain-containing protein</fullName>
    </recommendedName>
</protein>
<dbReference type="PANTHER" id="PTHR24093">
    <property type="entry name" value="CATION TRANSPORTING ATPASE"/>
    <property type="match status" value="1"/>
</dbReference>
<dbReference type="Proteomes" id="UP001206925">
    <property type="component" value="Unassembled WGS sequence"/>
</dbReference>
<dbReference type="InterPro" id="IPR023299">
    <property type="entry name" value="ATPase_P-typ_cyto_dom_N"/>
</dbReference>
<dbReference type="GO" id="GO:0005886">
    <property type="term" value="C:plasma membrane"/>
    <property type="evidence" value="ECO:0007669"/>
    <property type="project" value="TreeGrafter"/>
</dbReference>
<evidence type="ECO:0000256" key="7">
    <source>
        <dbReference type="SAM" id="Phobius"/>
    </source>
</evidence>
<dbReference type="EMBL" id="JAMZMK010006846">
    <property type="protein sequence ID" value="KAI7747088.1"/>
    <property type="molecule type" value="Genomic_DNA"/>
</dbReference>
<feature type="domain" description="Cation-transporting P-type ATPase N-terminal" evidence="8">
    <location>
        <begin position="108"/>
        <end position="184"/>
    </location>
</feature>
<dbReference type="GO" id="GO:0005388">
    <property type="term" value="F:P-type calcium transporter activity"/>
    <property type="evidence" value="ECO:0007669"/>
    <property type="project" value="TreeGrafter"/>
</dbReference>
<evidence type="ECO:0000256" key="1">
    <source>
        <dbReference type="ARBA" id="ARBA00004370"/>
    </source>
</evidence>
<evidence type="ECO:0000259" key="8">
    <source>
        <dbReference type="SMART" id="SM00831"/>
    </source>
</evidence>
<keyword evidence="4 7" id="KW-1133">Transmembrane helix</keyword>
<dbReference type="Gene3D" id="1.20.1110.10">
    <property type="entry name" value="Calcium-transporting ATPase, transmembrane domain"/>
    <property type="match status" value="1"/>
</dbReference>
<dbReference type="InterPro" id="IPR004014">
    <property type="entry name" value="ATPase_P-typ_cation-transptr_N"/>
</dbReference>
<reference evidence="9" key="1">
    <citation type="submission" date="2022-06" db="EMBL/GenBank/DDBJ databases">
        <title>Uncovering the hologenomic basis of an extraordinary plant invasion.</title>
        <authorList>
            <person name="Bieker V.C."/>
            <person name="Martin M.D."/>
            <person name="Gilbert T."/>
            <person name="Hodgins K."/>
            <person name="Battlay P."/>
            <person name="Petersen B."/>
            <person name="Wilson J."/>
        </authorList>
    </citation>
    <scope>NUCLEOTIDE SEQUENCE</scope>
    <source>
        <strain evidence="9">AA19_3_7</strain>
        <tissue evidence="9">Leaf</tissue>
    </source>
</reference>
<keyword evidence="3" id="KW-0460">Magnesium</keyword>
<keyword evidence="5 7" id="KW-0472">Membrane</keyword>
<proteinExistence type="predicted"/>
<evidence type="ECO:0000256" key="2">
    <source>
        <dbReference type="ARBA" id="ARBA00022692"/>
    </source>
</evidence>
<comment type="caution">
    <text evidence="9">The sequence shown here is derived from an EMBL/GenBank/DDBJ whole genome shotgun (WGS) entry which is preliminary data.</text>
</comment>
<dbReference type="InterPro" id="IPR023214">
    <property type="entry name" value="HAD_sf"/>
</dbReference>
<sequence>MSSSEGSPHRKDVESGGGDEEYDSVNDPFSTTVDRLKRWKVDYLFPAAGEKPNGIPKAPPSPIHTGDHDVKGLVEKLQTNPYKGIHEDDSNILDRKNVFGSNTYPRKKGRSFSVKGLAKKLKTNPDKGIHEDDSNIFDRKNVFGSNTYPRKKGQSFWRFLLDACRNTALIILMVAAAASLALGIKTEGIKEGWYDGGSIALAVLVVVVVTAISDYKQSLQFENLAQEKHDIQLEVVRGGRRVKISIFDIVVGDVIPLKTGDQVPADGVFISGHSLAIDESSMTGESKLVTKDHKSPFLMSGCKVADGYGTMLATSVGINTEWGLIMAWISEDNGEETPLQVRLNGVVTFIGIVGLVVAVYVLVILLSRFFTGHTKDEEGKVEFIAGKTSPGDAVNGAIKIIAVAVCLCMLAYSMRKMMADKALIRLPWLSAFETMGSATTICSDKTGTLTLNVMTVVEAYICGRKIDPPNNTSELSSGVASLLIESVAHNTTGSVFVPEDGKDVEVFGSPTEKAILQWGLGMNFEAVRSESSVIHAFPFNSERKRGGVAVK</sequence>
<feature type="transmembrane region" description="Helical" evidence="7">
    <location>
        <begin position="159"/>
        <end position="184"/>
    </location>
</feature>
<feature type="region of interest" description="Disordered" evidence="6">
    <location>
        <begin position="1"/>
        <end position="29"/>
    </location>
</feature>
<dbReference type="SUPFAM" id="SSF81665">
    <property type="entry name" value="Calcium ATPase, transmembrane domain M"/>
    <property type="match status" value="1"/>
</dbReference>
<dbReference type="Gene3D" id="2.70.150.10">
    <property type="entry name" value="Calcium-transporting ATPase, cytoplasmic transduction domain A"/>
    <property type="match status" value="1"/>
</dbReference>
<dbReference type="PRINTS" id="PR00121">
    <property type="entry name" value="NAKATPASE"/>
</dbReference>
<dbReference type="SUPFAM" id="SSF81660">
    <property type="entry name" value="Metal cation-transporting ATPase, ATP-binding domain N"/>
    <property type="match status" value="1"/>
</dbReference>
<dbReference type="InterPro" id="IPR059000">
    <property type="entry name" value="ATPase_P-type_domA"/>
</dbReference>
<feature type="transmembrane region" description="Helical" evidence="7">
    <location>
        <begin position="393"/>
        <end position="412"/>
    </location>
</feature>
<organism evidence="9 10">
    <name type="scientific">Ambrosia artemisiifolia</name>
    <name type="common">Common ragweed</name>
    <dbReference type="NCBI Taxonomy" id="4212"/>
    <lineage>
        <taxon>Eukaryota</taxon>
        <taxon>Viridiplantae</taxon>
        <taxon>Streptophyta</taxon>
        <taxon>Embryophyta</taxon>
        <taxon>Tracheophyta</taxon>
        <taxon>Spermatophyta</taxon>
        <taxon>Magnoliopsida</taxon>
        <taxon>eudicotyledons</taxon>
        <taxon>Gunneridae</taxon>
        <taxon>Pentapetalae</taxon>
        <taxon>asterids</taxon>
        <taxon>campanulids</taxon>
        <taxon>Asterales</taxon>
        <taxon>Asteraceae</taxon>
        <taxon>Asteroideae</taxon>
        <taxon>Heliantheae alliance</taxon>
        <taxon>Heliantheae</taxon>
        <taxon>Ambrosia</taxon>
    </lineage>
</organism>
<gene>
    <name evidence="9" type="ORF">M8C21_002524</name>
</gene>
<dbReference type="InterPro" id="IPR008250">
    <property type="entry name" value="ATPase_P-typ_transduc_dom_A_sf"/>
</dbReference>
<name>A0AAD5GPD9_AMBAR</name>
<feature type="transmembrane region" description="Helical" evidence="7">
    <location>
        <begin position="196"/>
        <end position="215"/>
    </location>
</feature>
<keyword evidence="2 7" id="KW-0812">Transmembrane</keyword>
<dbReference type="AlphaFoldDB" id="A0AAD5GPD9"/>
<evidence type="ECO:0000313" key="10">
    <source>
        <dbReference type="Proteomes" id="UP001206925"/>
    </source>
</evidence>
<evidence type="ECO:0000256" key="3">
    <source>
        <dbReference type="ARBA" id="ARBA00022842"/>
    </source>
</evidence>
<dbReference type="InterPro" id="IPR018303">
    <property type="entry name" value="ATPase_P-typ_P_site"/>
</dbReference>
<accession>A0AAD5GPD9</accession>
<evidence type="ECO:0000313" key="9">
    <source>
        <dbReference type="EMBL" id="KAI7747088.1"/>
    </source>
</evidence>
<dbReference type="SMART" id="SM00831">
    <property type="entry name" value="Cation_ATPase_N"/>
    <property type="match status" value="1"/>
</dbReference>
<dbReference type="Gene3D" id="3.40.1110.10">
    <property type="entry name" value="Calcium-transporting ATPase, cytoplasmic domain N"/>
    <property type="match status" value="1"/>
</dbReference>
<evidence type="ECO:0000256" key="5">
    <source>
        <dbReference type="ARBA" id="ARBA00023136"/>
    </source>
</evidence>
<dbReference type="Pfam" id="PF00690">
    <property type="entry name" value="Cation_ATPase_N"/>
    <property type="match status" value="1"/>
</dbReference>
<keyword evidence="10" id="KW-1185">Reference proteome</keyword>
<dbReference type="SUPFAM" id="SSF81653">
    <property type="entry name" value="Calcium ATPase, transduction domain A"/>
    <property type="match status" value="1"/>
</dbReference>
<evidence type="ECO:0000256" key="6">
    <source>
        <dbReference type="SAM" id="MobiDB-lite"/>
    </source>
</evidence>